<dbReference type="KEGG" id="vg:29061687"/>
<dbReference type="RefSeq" id="YP_009278395.1">
    <property type="nucleotide sequence ID" value="NC_031007.1"/>
</dbReference>
<evidence type="ECO:0000256" key="1">
    <source>
        <dbReference type="SAM" id="Phobius"/>
    </source>
</evidence>
<accession>A0A1B2ICC9</accession>
<keyword evidence="1" id="KW-1133">Transmembrane helix</keyword>
<dbReference type="Proteomes" id="UP000201594">
    <property type="component" value="Segment"/>
</dbReference>
<proteinExistence type="predicted"/>
<keyword evidence="1" id="KW-0812">Transmembrane</keyword>
<evidence type="ECO:0000313" key="2">
    <source>
        <dbReference type="EMBL" id="ANZ48933.1"/>
    </source>
</evidence>
<protein>
    <submittedName>
        <fullName evidence="2">Uncharacterized protein</fullName>
    </submittedName>
</protein>
<gene>
    <name evidence="2" type="ORF">EARLPHILLIPIV_83</name>
</gene>
<dbReference type="GeneID" id="29061687"/>
<keyword evidence="1" id="KW-0472">Membrane</keyword>
<organism evidence="2 3">
    <name type="scientific">Erwinia phage vB_EamM_EarlPhillipIV</name>
    <dbReference type="NCBI Taxonomy" id="1883372"/>
    <lineage>
        <taxon>Viruses</taxon>
        <taxon>Duplodnaviria</taxon>
        <taxon>Heunggongvirae</taxon>
        <taxon>Uroviricota</taxon>
        <taxon>Caudoviricetes</taxon>
        <taxon>Chimalliviridae</taxon>
        <taxon>Derbicusvirus</taxon>
        <taxon>Derbicusvirus derbicus</taxon>
    </lineage>
</organism>
<sequence>MSAVAEAVKTVSAPSAHDVVGPILDILIQAGSAKIANDEDAKKVLDAAKESLGVTVDITQPADIILGSLRPMIVGTVGQMSDVFANKAATAVDNLNEIYGKETLLTIYPTLQFAQKLLIWLFFLVSCGVSAALTLDFLKAPAYDYFDLIFAAGWPVLAGFAFCTWPIKSLALTSLQIGSKALAVKLERSAKKTKV</sequence>
<feature type="transmembrane region" description="Helical" evidence="1">
    <location>
        <begin position="117"/>
        <end position="138"/>
    </location>
</feature>
<dbReference type="EMBL" id="KX397367">
    <property type="protein sequence ID" value="ANZ48933.1"/>
    <property type="molecule type" value="Genomic_DNA"/>
</dbReference>
<name>A0A1B2ICC9_9CAUD</name>
<evidence type="ECO:0000313" key="3">
    <source>
        <dbReference type="Proteomes" id="UP000201594"/>
    </source>
</evidence>
<dbReference type="OrthoDB" id="20854at10239"/>
<reference evidence="3" key="1">
    <citation type="submission" date="2016-06" db="EMBL/GenBank/DDBJ databases">
        <authorList>
            <person name="Berg J.A."/>
            <person name="Buchanan A.L."/>
            <person name="Choi M.C."/>
            <person name="Sharma R."/>
            <person name="Tatlow P."/>
            <person name="Allen R.C."/>
            <person name="Bloomfield T.J."/>
            <person name="Buhler B."/>
            <person name="Bybee R.N."/>
            <person name="Duncan S."/>
            <person name="Fuhriman D.A."/>
            <person name="Harris N."/>
            <person name="Hilton J.A."/>
            <person name="Hurst E."/>
            <person name="James B.D."/>
            <person name="Knabe B.K."/>
            <person name="Pollock S.V."/>
            <person name="Ririe D.B."/>
            <person name="Rogers S.L."/>
            <person name="Stephenson M.B."/>
            <person name="Thompson S.E."/>
            <person name="Usher B.K."/>
            <person name="Ward A.T."/>
            <person name="Webb C.J."/>
            <person name="Wells M.J."/>
            <person name="Wright C.K."/>
            <person name="Breakwell D.P."/>
            <person name="Hope S."/>
            <person name="Grose J.H."/>
        </authorList>
    </citation>
    <scope>NUCLEOTIDE SEQUENCE [LARGE SCALE GENOMIC DNA]</scope>
</reference>
<feature type="transmembrane region" description="Helical" evidence="1">
    <location>
        <begin position="145"/>
        <end position="167"/>
    </location>
</feature>